<name>A0A4Z2FCY7_9TELE</name>
<gene>
    <name evidence="1" type="ORF">EYF80_051072</name>
</gene>
<sequence>MAASVAGATASHPEYRKFRTASRPSGVSAGRLTAGADRSAVVSPNSAQKYGLELRSSLLTFCSSDRLTAGPACFAAPGTAFFSSGVWAAALGGSSGD</sequence>
<dbReference type="AlphaFoldDB" id="A0A4Z2FCY7"/>
<evidence type="ECO:0000313" key="2">
    <source>
        <dbReference type="Proteomes" id="UP000314294"/>
    </source>
</evidence>
<organism evidence="1 2">
    <name type="scientific">Liparis tanakae</name>
    <name type="common">Tanaka's snailfish</name>
    <dbReference type="NCBI Taxonomy" id="230148"/>
    <lineage>
        <taxon>Eukaryota</taxon>
        <taxon>Metazoa</taxon>
        <taxon>Chordata</taxon>
        <taxon>Craniata</taxon>
        <taxon>Vertebrata</taxon>
        <taxon>Euteleostomi</taxon>
        <taxon>Actinopterygii</taxon>
        <taxon>Neopterygii</taxon>
        <taxon>Teleostei</taxon>
        <taxon>Neoteleostei</taxon>
        <taxon>Acanthomorphata</taxon>
        <taxon>Eupercaria</taxon>
        <taxon>Perciformes</taxon>
        <taxon>Cottioidei</taxon>
        <taxon>Cottales</taxon>
        <taxon>Liparidae</taxon>
        <taxon>Liparis</taxon>
    </lineage>
</organism>
<proteinExistence type="predicted"/>
<keyword evidence="2" id="KW-1185">Reference proteome</keyword>
<comment type="caution">
    <text evidence="1">The sequence shown here is derived from an EMBL/GenBank/DDBJ whole genome shotgun (WGS) entry which is preliminary data.</text>
</comment>
<dbReference type="EMBL" id="SRLO01001341">
    <property type="protein sequence ID" value="TNN38760.1"/>
    <property type="molecule type" value="Genomic_DNA"/>
</dbReference>
<accession>A0A4Z2FCY7</accession>
<evidence type="ECO:0000313" key="1">
    <source>
        <dbReference type="EMBL" id="TNN38760.1"/>
    </source>
</evidence>
<reference evidence="1 2" key="1">
    <citation type="submission" date="2019-03" db="EMBL/GenBank/DDBJ databases">
        <title>First draft genome of Liparis tanakae, snailfish: a comprehensive survey of snailfish specific genes.</title>
        <authorList>
            <person name="Kim W."/>
            <person name="Song I."/>
            <person name="Jeong J.-H."/>
            <person name="Kim D."/>
            <person name="Kim S."/>
            <person name="Ryu S."/>
            <person name="Song J.Y."/>
            <person name="Lee S.K."/>
        </authorList>
    </citation>
    <scope>NUCLEOTIDE SEQUENCE [LARGE SCALE GENOMIC DNA]</scope>
    <source>
        <tissue evidence="1">Muscle</tissue>
    </source>
</reference>
<dbReference type="OrthoDB" id="10637983at2759"/>
<protein>
    <submittedName>
        <fullName evidence="1">Uncharacterized protein</fullName>
    </submittedName>
</protein>
<dbReference type="Proteomes" id="UP000314294">
    <property type="component" value="Unassembled WGS sequence"/>
</dbReference>